<protein>
    <submittedName>
        <fullName evidence="9">MFS transporter</fullName>
    </submittedName>
</protein>
<keyword evidence="3" id="KW-1003">Cell membrane</keyword>
<evidence type="ECO:0000259" key="8">
    <source>
        <dbReference type="PROSITE" id="PS50850"/>
    </source>
</evidence>
<evidence type="ECO:0000313" key="10">
    <source>
        <dbReference type="Proteomes" id="UP000281708"/>
    </source>
</evidence>
<feature type="transmembrane region" description="Helical" evidence="7">
    <location>
        <begin position="377"/>
        <end position="395"/>
    </location>
</feature>
<evidence type="ECO:0000313" key="9">
    <source>
        <dbReference type="EMBL" id="RLV48531.1"/>
    </source>
</evidence>
<evidence type="ECO:0000256" key="1">
    <source>
        <dbReference type="ARBA" id="ARBA00004651"/>
    </source>
</evidence>
<dbReference type="Proteomes" id="UP000281708">
    <property type="component" value="Unassembled WGS sequence"/>
</dbReference>
<evidence type="ECO:0000256" key="4">
    <source>
        <dbReference type="ARBA" id="ARBA00022692"/>
    </source>
</evidence>
<feature type="transmembrane region" description="Helical" evidence="7">
    <location>
        <begin position="250"/>
        <end position="271"/>
    </location>
</feature>
<evidence type="ECO:0000256" key="5">
    <source>
        <dbReference type="ARBA" id="ARBA00022989"/>
    </source>
</evidence>
<name>A0A3L8P0J4_9ACTN</name>
<keyword evidence="6 7" id="KW-0472">Membrane</keyword>
<reference evidence="9 10" key="1">
    <citation type="submission" date="2018-10" db="EMBL/GenBank/DDBJ databases">
        <title>Marmoricola sp. 4Q3S-7 whole genome shotgun sequence.</title>
        <authorList>
            <person name="Li F."/>
        </authorList>
    </citation>
    <scope>NUCLEOTIDE SEQUENCE [LARGE SCALE GENOMIC DNA]</scope>
    <source>
        <strain evidence="9 10">4Q3S-7</strain>
    </source>
</reference>
<accession>A0A3L8P0J4</accession>
<proteinExistence type="predicted"/>
<feature type="transmembrane region" description="Helical" evidence="7">
    <location>
        <begin position="91"/>
        <end position="109"/>
    </location>
</feature>
<dbReference type="PANTHER" id="PTHR43045">
    <property type="entry name" value="SHIKIMATE TRANSPORTER"/>
    <property type="match status" value="1"/>
</dbReference>
<dbReference type="SUPFAM" id="SSF103473">
    <property type="entry name" value="MFS general substrate transporter"/>
    <property type="match status" value="1"/>
</dbReference>
<dbReference type="GO" id="GO:0005886">
    <property type="term" value="C:plasma membrane"/>
    <property type="evidence" value="ECO:0007669"/>
    <property type="project" value="UniProtKB-SubCell"/>
</dbReference>
<dbReference type="EMBL" id="RDBE01000009">
    <property type="protein sequence ID" value="RLV48531.1"/>
    <property type="molecule type" value="Genomic_DNA"/>
</dbReference>
<dbReference type="PANTHER" id="PTHR43045:SF4">
    <property type="entry name" value="TRANSPORTER YDFJ-RELATED"/>
    <property type="match status" value="1"/>
</dbReference>
<dbReference type="InterPro" id="IPR005829">
    <property type="entry name" value="Sugar_transporter_CS"/>
</dbReference>
<feature type="transmembrane region" description="Helical" evidence="7">
    <location>
        <begin position="312"/>
        <end position="334"/>
    </location>
</feature>
<comment type="caution">
    <text evidence="9">The sequence shown here is derived from an EMBL/GenBank/DDBJ whole genome shotgun (WGS) entry which is preliminary data.</text>
</comment>
<keyword evidence="4 7" id="KW-0812">Transmembrane</keyword>
<feature type="transmembrane region" description="Helical" evidence="7">
    <location>
        <begin position="59"/>
        <end position="79"/>
    </location>
</feature>
<dbReference type="InterPro" id="IPR011701">
    <property type="entry name" value="MFS"/>
</dbReference>
<comment type="subcellular location">
    <subcellularLocation>
        <location evidence="1">Cell membrane</location>
        <topology evidence="1">Multi-pass membrane protein</topology>
    </subcellularLocation>
</comment>
<dbReference type="InterPro" id="IPR005828">
    <property type="entry name" value="MFS_sugar_transport-like"/>
</dbReference>
<feature type="transmembrane region" description="Helical" evidence="7">
    <location>
        <begin position="195"/>
        <end position="216"/>
    </location>
</feature>
<feature type="transmembrane region" description="Helical" evidence="7">
    <location>
        <begin position="283"/>
        <end position="305"/>
    </location>
</feature>
<feature type="transmembrane region" description="Helical" evidence="7">
    <location>
        <begin position="340"/>
        <end position="365"/>
    </location>
</feature>
<dbReference type="Pfam" id="PF00083">
    <property type="entry name" value="Sugar_tr"/>
    <property type="match status" value="1"/>
</dbReference>
<feature type="transmembrane region" description="Helical" evidence="7">
    <location>
        <begin position="115"/>
        <end position="135"/>
    </location>
</feature>
<feature type="domain" description="Major facilitator superfamily (MFS) profile" evidence="8">
    <location>
        <begin position="18"/>
        <end position="431"/>
    </location>
</feature>
<keyword evidence="5 7" id="KW-1133">Transmembrane helix</keyword>
<dbReference type="InterPro" id="IPR020846">
    <property type="entry name" value="MFS_dom"/>
</dbReference>
<dbReference type="RefSeq" id="WP_121806853.1">
    <property type="nucleotide sequence ID" value="NZ_RDBE01000009.1"/>
</dbReference>
<organism evidence="9 10">
    <name type="scientific">Nocardioides mangrovicus</name>
    <dbReference type="NCBI Taxonomy" id="2478913"/>
    <lineage>
        <taxon>Bacteria</taxon>
        <taxon>Bacillati</taxon>
        <taxon>Actinomycetota</taxon>
        <taxon>Actinomycetes</taxon>
        <taxon>Propionibacteriales</taxon>
        <taxon>Nocardioidaceae</taxon>
        <taxon>Nocardioides</taxon>
    </lineage>
</organism>
<sequence length="448" mass="47256">MHPTPSQDPPPRTQLRAATIGGAFGFFVDMYDVYLPTIALAPALTFFVPADVPASTSSLIAALVFVATLVGRPLGSVVFGRFADRVGRRRVTLWSVAGCGVTTLLIAVLPGYDSWGLGAVWVLIALRLVDGIFLGGEYTGAIPLAMESAGNHRRGLYGGLVSIGFPLAYCAISLLTFVTLHLAPAGGPDSDYVRWGWRIPFLVGAALSVVFLVFYARTVKESPVWSVAAKRENPLRTVVLGPSRRAFGQVFVLMTGVWFASNMASGLLPASLASQTTLSATEITGVLVLAQFVHAGCFPLFGLLVDRIGRRPFFLACGFGVGVVCAACFAYLAGGHRSGLVPVFVLTLVIRVSGASMFAVTPSYLCERFPAAVRGSGFGLGYSTPLLVTAGYAYYQDWLGHLMPAPWTPVVLLVLGGALIALGAAMGPETKDVDFAVDVAPTTERTAA</sequence>
<dbReference type="PROSITE" id="PS50850">
    <property type="entry name" value="MFS"/>
    <property type="match status" value="1"/>
</dbReference>
<keyword evidence="10" id="KW-1185">Reference proteome</keyword>
<feature type="transmembrane region" description="Helical" evidence="7">
    <location>
        <begin position="20"/>
        <end position="47"/>
    </location>
</feature>
<gene>
    <name evidence="9" type="ORF">D9V37_14245</name>
</gene>
<dbReference type="Gene3D" id="1.20.1250.20">
    <property type="entry name" value="MFS general substrate transporter like domains"/>
    <property type="match status" value="2"/>
</dbReference>
<dbReference type="PROSITE" id="PS00217">
    <property type="entry name" value="SUGAR_TRANSPORT_2"/>
    <property type="match status" value="1"/>
</dbReference>
<evidence type="ECO:0000256" key="3">
    <source>
        <dbReference type="ARBA" id="ARBA00022475"/>
    </source>
</evidence>
<evidence type="ECO:0000256" key="7">
    <source>
        <dbReference type="SAM" id="Phobius"/>
    </source>
</evidence>
<evidence type="ECO:0000256" key="6">
    <source>
        <dbReference type="ARBA" id="ARBA00023136"/>
    </source>
</evidence>
<dbReference type="Pfam" id="PF07690">
    <property type="entry name" value="MFS_1"/>
    <property type="match status" value="1"/>
</dbReference>
<evidence type="ECO:0000256" key="2">
    <source>
        <dbReference type="ARBA" id="ARBA00022448"/>
    </source>
</evidence>
<dbReference type="AlphaFoldDB" id="A0A3L8P0J4"/>
<dbReference type="OrthoDB" id="9066401at2"/>
<keyword evidence="2" id="KW-0813">Transport</keyword>
<dbReference type="InterPro" id="IPR036259">
    <property type="entry name" value="MFS_trans_sf"/>
</dbReference>
<feature type="transmembrane region" description="Helical" evidence="7">
    <location>
        <begin position="156"/>
        <end position="183"/>
    </location>
</feature>
<dbReference type="GO" id="GO:0022857">
    <property type="term" value="F:transmembrane transporter activity"/>
    <property type="evidence" value="ECO:0007669"/>
    <property type="project" value="InterPro"/>
</dbReference>
<feature type="transmembrane region" description="Helical" evidence="7">
    <location>
        <begin position="407"/>
        <end position="425"/>
    </location>
</feature>